<dbReference type="SUPFAM" id="SSF53300">
    <property type="entry name" value="vWA-like"/>
    <property type="match status" value="1"/>
</dbReference>
<proteinExistence type="predicted"/>
<evidence type="ECO:0000313" key="2">
    <source>
        <dbReference type="EMBL" id="WDR03732.1"/>
    </source>
</evidence>
<reference evidence="2 3" key="1">
    <citation type="submission" date="2023-02" db="EMBL/GenBank/DDBJ databases">
        <title>Devosia algicola sp. nov., isolated from the phycosphere of marine algae.</title>
        <authorList>
            <person name="Kim J.M."/>
            <person name="Lee J.K."/>
            <person name="Choi B.J."/>
            <person name="Bayburt H."/>
            <person name="Jeon C.O."/>
        </authorList>
    </citation>
    <scope>NUCLEOTIDE SEQUENCE [LARGE SCALE GENOMIC DNA]</scope>
    <source>
        <strain evidence="2 3">G20-9</strain>
    </source>
</reference>
<feature type="compositionally biased region" description="Polar residues" evidence="1">
    <location>
        <begin position="1"/>
        <end position="17"/>
    </location>
</feature>
<gene>
    <name evidence="2" type="ORF">PSQ19_06665</name>
</gene>
<evidence type="ECO:0008006" key="4">
    <source>
        <dbReference type="Google" id="ProtNLM"/>
    </source>
</evidence>
<accession>A0ABY7YRA7</accession>
<sequence length="68" mass="7003">MVPPGQNNAEAITTAAKSISPKGKTPLSAAVRMAAETLKYTEDKATVILITDGLETCDVDPCALGSEP</sequence>
<dbReference type="Gene3D" id="3.40.50.410">
    <property type="entry name" value="von Willebrand factor, type A domain"/>
    <property type="match status" value="1"/>
</dbReference>
<keyword evidence="3" id="KW-1185">Reference proteome</keyword>
<feature type="region of interest" description="Disordered" evidence="1">
    <location>
        <begin position="1"/>
        <end position="24"/>
    </location>
</feature>
<dbReference type="Proteomes" id="UP001220530">
    <property type="component" value="Chromosome"/>
</dbReference>
<evidence type="ECO:0000313" key="3">
    <source>
        <dbReference type="Proteomes" id="UP001220530"/>
    </source>
</evidence>
<evidence type="ECO:0000256" key="1">
    <source>
        <dbReference type="SAM" id="MobiDB-lite"/>
    </source>
</evidence>
<dbReference type="EMBL" id="CP118246">
    <property type="protein sequence ID" value="WDR03732.1"/>
    <property type="molecule type" value="Genomic_DNA"/>
</dbReference>
<organism evidence="2 3">
    <name type="scientific">Devosia algicola</name>
    <dbReference type="NCBI Taxonomy" id="3026418"/>
    <lineage>
        <taxon>Bacteria</taxon>
        <taxon>Pseudomonadati</taxon>
        <taxon>Pseudomonadota</taxon>
        <taxon>Alphaproteobacteria</taxon>
        <taxon>Hyphomicrobiales</taxon>
        <taxon>Devosiaceae</taxon>
        <taxon>Devosia</taxon>
    </lineage>
</organism>
<name>A0ABY7YRA7_9HYPH</name>
<protein>
    <recommendedName>
        <fullName evidence="4">VWFA domain-containing protein</fullName>
    </recommendedName>
</protein>
<dbReference type="InterPro" id="IPR036465">
    <property type="entry name" value="vWFA_dom_sf"/>
</dbReference>
<dbReference type="RefSeq" id="WP_282220121.1">
    <property type="nucleotide sequence ID" value="NZ_CP118246.1"/>
</dbReference>